<gene>
    <name evidence="2" type="ORF">GFSPODELE1_LOCUS4903</name>
</gene>
<proteinExistence type="predicted"/>
<protein>
    <submittedName>
        <fullName evidence="2">Uncharacterized protein</fullName>
    </submittedName>
</protein>
<organism evidence="2 3">
    <name type="scientific">Somion occarium</name>
    <dbReference type="NCBI Taxonomy" id="3059160"/>
    <lineage>
        <taxon>Eukaryota</taxon>
        <taxon>Fungi</taxon>
        <taxon>Dikarya</taxon>
        <taxon>Basidiomycota</taxon>
        <taxon>Agaricomycotina</taxon>
        <taxon>Agaricomycetes</taxon>
        <taxon>Polyporales</taxon>
        <taxon>Cerrenaceae</taxon>
        <taxon>Somion</taxon>
    </lineage>
</organism>
<dbReference type="Proteomes" id="UP001497453">
    <property type="component" value="Chromosome 3"/>
</dbReference>
<dbReference type="EMBL" id="OZ037946">
    <property type="protein sequence ID" value="CAL1704216.1"/>
    <property type="molecule type" value="Genomic_DNA"/>
</dbReference>
<feature type="compositionally biased region" description="Polar residues" evidence="1">
    <location>
        <begin position="131"/>
        <end position="141"/>
    </location>
</feature>
<feature type="compositionally biased region" description="Basic residues" evidence="1">
    <location>
        <begin position="191"/>
        <end position="200"/>
    </location>
</feature>
<evidence type="ECO:0000313" key="2">
    <source>
        <dbReference type="EMBL" id="CAL1704216.1"/>
    </source>
</evidence>
<sequence length="389" mass="41283">MPSTTSSRLISSVSSFDYLSSSGHSREGSDSSESYITLSDEVSSEEDEILLSFSEVSSSAGIISPAISQGAQSPNTFSDDDYVVFGGVRTPEGHFDSFAAGGSAVANVDSITETLAQLEIRQRRSRKARRNAQTSANSDTASVRLVSQPASPKRNRKRRNAAVNSSDDEGSLPDVSATPSPSPHSNSSSPKPKKNKKKGKQGVVSASAPGLVSKKSDSSSKSSKSPKGTPTKTVVASKAGLGERPIVDDVSEAGDYKVVTAGYEEAVQYVTSVLSDPSPKTNSNLTLLHALIVELGLCPGATFSVITNAAENLPRSLKAAKALLKSNAFLNVRDYLAVRHKGLDALRSVMHPNRKSLQKDIRSGKKSDRRVPREYVKQSGLGVFLVTCY</sequence>
<keyword evidence="3" id="KW-1185">Reference proteome</keyword>
<feature type="region of interest" description="Disordered" evidence="1">
    <location>
        <begin position="122"/>
        <end position="237"/>
    </location>
</feature>
<accession>A0ABP1D8M8</accession>
<evidence type="ECO:0000256" key="1">
    <source>
        <dbReference type="SAM" id="MobiDB-lite"/>
    </source>
</evidence>
<name>A0ABP1D8M8_9APHY</name>
<reference evidence="3" key="1">
    <citation type="submission" date="2024-04" db="EMBL/GenBank/DDBJ databases">
        <authorList>
            <person name="Shaw F."/>
            <person name="Minotto A."/>
        </authorList>
    </citation>
    <scope>NUCLEOTIDE SEQUENCE [LARGE SCALE GENOMIC DNA]</scope>
</reference>
<evidence type="ECO:0000313" key="3">
    <source>
        <dbReference type="Proteomes" id="UP001497453"/>
    </source>
</evidence>